<evidence type="ECO:0000313" key="3">
    <source>
        <dbReference type="Proteomes" id="UP000283063"/>
    </source>
</evidence>
<dbReference type="KEGG" id="sedi:EBB79_10970"/>
<keyword evidence="3" id="KW-1185">Reference proteome</keyword>
<dbReference type="AlphaFoldDB" id="A0A3T0N2Y5"/>
<keyword evidence="1" id="KW-0812">Transmembrane</keyword>
<accession>A0A3T0N2Y5</accession>
<feature type="transmembrane region" description="Helical" evidence="1">
    <location>
        <begin position="22"/>
        <end position="43"/>
    </location>
</feature>
<dbReference type="Proteomes" id="UP000283063">
    <property type="component" value="Chromosome"/>
</dbReference>
<reference evidence="2 3" key="1">
    <citation type="submission" date="2018-10" db="EMBL/GenBank/DDBJ databases">
        <title>Parasedimentitalea marina sp. nov., a psychrophilic bacterium isolated from deep seawater of the New Britain Trench.</title>
        <authorList>
            <person name="Cao J."/>
        </authorList>
    </citation>
    <scope>NUCLEOTIDE SEQUENCE [LARGE SCALE GENOMIC DNA]</scope>
    <source>
        <strain evidence="2 3">W43</strain>
    </source>
</reference>
<dbReference type="EMBL" id="CP033219">
    <property type="protein sequence ID" value="AZV78347.1"/>
    <property type="molecule type" value="Genomic_DNA"/>
</dbReference>
<name>A0A3T0N2Y5_9RHOB</name>
<evidence type="ECO:0000256" key="1">
    <source>
        <dbReference type="SAM" id="Phobius"/>
    </source>
</evidence>
<proteinExistence type="predicted"/>
<keyword evidence="1" id="KW-1133">Transmembrane helix</keyword>
<sequence length="63" mass="7141">MQTLQYSYRGLGLLMRLNWDRAMSSFVIFLALIAGAWMAVTVLDHHKDVCSNKIQACSPFSSF</sequence>
<organism evidence="2 3">
    <name type="scientific">Parasedimentitalea marina</name>
    <dbReference type="NCBI Taxonomy" id="2483033"/>
    <lineage>
        <taxon>Bacteria</taxon>
        <taxon>Pseudomonadati</taxon>
        <taxon>Pseudomonadota</taxon>
        <taxon>Alphaproteobacteria</taxon>
        <taxon>Rhodobacterales</taxon>
        <taxon>Paracoccaceae</taxon>
        <taxon>Parasedimentitalea</taxon>
    </lineage>
</organism>
<evidence type="ECO:0000313" key="2">
    <source>
        <dbReference type="EMBL" id="AZV78347.1"/>
    </source>
</evidence>
<keyword evidence="1" id="KW-0472">Membrane</keyword>
<protein>
    <submittedName>
        <fullName evidence="2">Uncharacterized protein</fullName>
    </submittedName>
</protein>
<gene>
    <name evidence="2" type="ORF">EBB79_10970</name>
</gene>